<keyword evidence="1" id="KW-0472">Membrane</keyword>
<name>A0A4Y4ARP3_9FLAO</name>
<dbReference type="AlphaFoldDB" id="A0A4Y4ARP3"/>
<feature type="transmembrane region" description="Helical" evidence="1">
    <location>
        <begin position="197"/>
        <end position="215"/>
    </location>
</feature>
<dbReference type="RefSeq" id="WP_073242834.1">
    <property type="nucleotide sequence ID" value="NZ_BJNP01000003.1"/>
</dbReference>
<keyword evidence="1" id="KW-0812">Transmembrane</keyword>
<sequence length="218" mass="25141">MKETYSVFRKYPTIFQAKELEDLLNQNNISTQLTDNIAPVDASFSGSTLLNEYEIKIQFEDFKKAELILENEAENLIDQVDSNHYLFDFTDDELYDILLKADEWSEFDYKLAQKILTTRGKSIDKDLLKALKNKRIEILAKPEGNQKPWIISGYILAILGGFLGIIIGYSLWSSKKSLPNGQVVFSYSEQDRAHGKIIFYTGVIILPFYIFFKIINLI</sequence>
<protein>
    <recommendedName>
        <fullName evidence="4">DUF2007 domain-containing protein</fullName>
    </recommendedName>
</protein>
<comment type="caution">
    <text evidence="2">The sequence shown here is derived from an EMBL/GenBank/DDBJ whole genome shotgun (WGS) entry which is preliminary data.</text>
</comment>
<dbReference type="OrthoDB" id="9814194at2"/>
<gene>
    <name evidence="2" type="ORF">FFL01_04300</name>
</gene>
<dbReference type="Proteomes" id="UP000316775">
    <property type="component" value="Unassembled WGS sequence"/>
</dbReference>
<reference evidence="2 3" key="1">
    <citation type="submission" date="2019-06" db="EMBL/GenBank/DDBJ databases">
        <title>Whole genome shotgun sequence of Flavobacterium flevense NBRC 14960.</title>
        <authorList>
            <person name="Hosoyama A."/>
            <person name="Uohara A."/>
            <person name="Ohji S."/>
            <person name="Ichikawa N."/>
        </authorList>
    </citation>
    <scope>NUCLEOTIDE SEQUENCE [LARGE SCALE GENOMIC DNA]</scope>
    <source>
        <strain evidence="2 3">NBRC 14960</strain>
    </source>
</reference>
<evidence type="ECO:0008006" key="4">
    <source>
        <dbReference type="Google" id="ProtNLM"/>
    </source>
</evidence>
<evidence type="ECO:0000256" key="1">
    <source>
        <dbReference type="SAM" id="Phobius"/>
    </source>
</evidence>
<keyword evidence="3" id="KW-1185">Reference proteome</keyword>
<proteinExistence type="predicted"/>
<organism evidence="2 3">
    <name type="scientific">Flavobacterium flevense</name>
    <dbReference type="NCBI Taxonomy" id="983"/>
    <lineage>
        <taxon>Bacteria</taxon>
        <taxon>Pseudomonadati</taxon>
        <taxon>Bacteroidota</taxon>
        <taxon>Flavobacteriia</taxon>
        <taxon>Flavobacteriales</taxon>
        <taxon>Flavobacteriaceae</taxon>
        <taxon>Flavobacterium</taxon>
    </lineage>
</organism>
<dbReference type="STRING" id="983.SAMN05443543_102519"/>
<accession>A0A4Y4ARP3</accession>
<keyword evidence="1" id="KW-1133">Transmembrane helix</keyword>
<dbReference type="EMBL" id="BJNP01000003">
    <property type="protein sequence ID" value="GEC70891.1"/>
    <property type="molecule type" value="Genomic_DNA"/>
</dbReference>
<evidence type="ECO:0000313" key="3">
    <source>
        <dbReference type="Proteomes" id="UP000316775"/>
    </source>
</evidence>
<evidence type="ECO:0000313" key="2">
    <source>
        <dbReference type="EMBL" id="GEC70891.1"/>
    </source>
</evidence>
<feature type="transmembrane region" description="Helical" evidence="1">
    <location>
        <begin position="149"/>
        <end position="172"/>
    </location>
</feature>